<name>A0A8C7L452_ONCKI</name>
<reference evidence="2" key="1">
    <citation type="submission" date="2025-08" db="UniProtKB">
        <authorList>
            <consortium name="Ensembl"/>
        </authorList>
    </citation>
    <scope>IDENTIFICATION</scope>
</reference>
<dbReference type="CTD" id="653567"/>
<dbReference type="Proteomes" id="UP000694557">
    <property type="component" value="Unassembled WGS sequence"/>
</dbReference>
<reference evidence="2" key="2">
    <citation type="submission" date="2025-09" db="UniProtKB">
        <authorList>
            <consortium name="Ensembl"/>
        </authorList>
    </citation>
    <scope>IDENTIFICATION</scope>
</reference>
<protein>
    <submittedName>
        <fullName evidence="2">Transmembrane protein 236</fullName>
    </submittedName>
</protein>
<feature type="transmembrane region" description="Helical" evidence="1">
    <location>
        <begin position="321"/>
        <end position="338"/>
    </location>
</feature>
<dbReference type="AlphaFoldDB" id="A0A8C7L452"/>
<keyword evidence="1" id="KW-1133">Transmembrane helix</keyword>
<dbReference type="Ensembl" id="ENSOKIT00005118317.1">
    <property type="protein sequence ID" value="ENSOKIP00005110481.1"/>
    <property type="gene ID" value="ENSOKIG00005048269.1"/>
</dbReference>
<dbReference type="GeneTree" id="ENSGT00390000015525"/>
<feature type="transmembrane region" description="Helical" evidence="1">
    <location>
        <begin position="262"/>
        <end position="282"/>
    </location>
</feature>
<feature type="transmembrane region" description="Helical" evidence="1">
    <location>
        <begin position="9"/>
        <end position="32"/>
    </location>
</feature>
<evidence type="ECO:0000256" key="1">
    <source>
        <dbReference type="SAM" id="Phobius"/>
    </source>
</evidence>
<keyword evidence="1" id="KW-0472">Membrane</keyword>
<dbReference type="PANTHER" id="PTHR31453">
    <property type="entry name" value="TRANSMEMBRANE PROTEIN 236"/>
    <property type="match status" value="1"/>
</dbReference>
<proteinExistence type="predicted"/>
<evidence type="ECO:0000313" key="3">
    <source>
        <dbReference type="Proteomes" id="UP000694557"/>
    </source>
</evidence>
<keyword evidence="3" id="KW-1185">Reference proteome</keyword>
<gene>
    <name evidence="2" type="primary">tmem236</name>
</gene>
<accession>A0A8C7L452</accession>
<dbReference type="KEGG" id="oki:109883765"/>
<keyword evidence="1" id="KW-0812">Transmembrane</keyword>
<feature type="transmembrane region" description="Helical" evidence="1">
    <location>
        <begin position="44"/>
        <end position="67"/>
    </location>
</feature>
<evidence type="ECO:0000313" key="2">
    <source>
        <dbReference type="Ensembl" id="ENSOKIP00005110481.1"/>
    </source>
</evidence>
<dbReference type="PANTHER" id="PTHR31453:SF2">
    <property type="entry name" value="TRANSMEMBRANE PROTEIN 236"/>
    <property type="match status" value="1"/>
</dbReference>
<dbReference type="InterPro" id="IPR020394">
    <property type="entry name" value="Uncharacterised_FAM23-like_TM"/>
</dbReference>
<organism evidence="2 3">
    <name type="scientific">Oncorhynchus kisutch</name>
    <name type="common">Coho salmon</name>
    <name type="synonym">Salmo kisutch</name>
    <dbReference type="NCBI Taxonomy" id="8019"/>
    <lineage>
        <taxon>Eukaryota</taxon>
        <taxon>Metazoa</taxon>
        <taxon>Chordata</taxon>
        <taxon>Craniata</taxon>
        <taxon>Vertebrata</taxon>
        <taxon>Euteleostomi</taxon>
        <taxon>Actinopterygii</taxon>
        <taxon>Neopterygii</taxon>
        <taxon>Teleostei</taxon>
        <taxon>Protacanthopterygii</taxon>
        <taxon>Salmoniformes</taxon>
        <taxon>Salmonidae</taxon>
        <taxon>Salmoninae</taxon>
        <taxon>Oncorhynchus</taxon>
    </lineage>
</organism>
<sequence length="349" mass="39456">MPSGRMIKLVVYEVLQVACLSVPMFVVMERFASLMLHVRGDLTAYWLVVAASIAYVTSVSLLVWVPLRYFVLKQRTVITDITQWRPTTLAYVILCTLPCFSILIAGSKVQVDKGPQYRQDHFSELPVSLVLFSLICVDIIERIRPCCLTGQADRMEMDLDMPGPVLTHLEQVNSVSGQLYYERGQNGVLGNSSATGRWRDQEAVGSRPTSAGYLYSSSHSHSGPLRVLWSQDMRSEVIVHSFLFWMDVVELVRVAGIPDVFYSGWVFAVYSLAFLSCLRLAVTPHSAILPSAGFFLQDLPFLLLRLGLISVHGYITPLLYPMKNLLVCLTFTYFNFLTKLRLFRRDSMF</sequence>